<dbReference type="SUPFAM" id="SSF47473">
    <property type="entry name" value="EF-hand"/>
    <property type="match status" value="1"/>
</dbReference>
<dbReference type="GO" id="GO:0005509">
    <property type="term" value="F:calcium ion binding"/>
    <property type="evidence" value="ECO:0007669"/>
    <property type="project" value="InterPro"/>
</dbReference>
<dbReference type="PANTHER" id="PTHR12461:SF42">
    <property type="entry name" value="JMJC DOMAIN-CONTAINING PROTEIN"/>
    <property type="match status" value="1"/>
</dbReference>
<evidence type="ECO:0000256" key="2">
    <source>
        <dbReference type="SAM" id="MobiDB-lite"/>
    </source>
</evidence>
<evidence type="ECO:0000256" key="1">
    <source>
        <dbReference type="ARBA" id="ARBA00022837"/>
    </source>
</evidence>
<dbReference type="EMBL" id="MRZV01000036">
    <property type="protein sequence ID" value="PIK61295.1"/>
    <property type="molecule type" value="Genomic_DNA"/>
</dbReference>
<gene>
    <name evidence="5" type="ORF">BSL78_01786</name>
</gene>
<protein>
    <recommendedName>
        <fullName evidence="7">JmjC domain-containing protein</fullName>
    </recommendedName>
</protein>
<dbReference type="InterPro" id="IPR002048">
    <property type="entry name" value="EF_hand_dom"/>
</dbReference>
<accession>A0A2G8LM34</accession>
<proteinExistence type="predicted"/>
<keyword evidence="6" id="KW-1185">Reference proteome</keyword>
<evidence type="ECO:0000313" key="5">
    <source>
        <dbReference type="EMBL" id="PIK61295.1"/>
    </source>
</evidence>
<dbReference type="FunFam" id="2.60.120.650:FF:000025">
    <property type="entry name" value="Lysine-specific demethylase 8"/>
    <property type="match status" value="1"/>
</dbReference>
<keyword evidence="1" id="KW-0106">Calcium</keyword>
<feature type="domain" description="EF-hand" evidence="3">
    <location>
        <begin position="339"/>
        <end position="374"/>
    </location>
</feature>
<dbReference type="PANTHER" id="PTHR12461">
    <property type="entry name" value="HYPOXIA-INDUCIBLE FACTOR 1 ALPHA INHIBITOR-RELATED"/>
    <property type="match status" value="1"/>
</dbReference>
<dbReference type="SMART" id="SM00558">
    <property type="entry name" value="JmjC"/>
    <property type="match status" value="1"/>
</dbReference>
<dbReference type="STRING" id="307972.A0A2G8LM34"/>
<evidence type="ECO:0000313" key="6">
    <source>
        <dbReference type="Proteomes" id="UP000230750"/>
    </source>
</evidence>
<dbReference type="InterPro" id="IPR003347">
    <property type="entry name" value="JmjC_dom"/>
</dbReference>
<feature type="region of interest" description="Disordered" evidence="2">
    <location>
        <begin position="380"/>
        <end position="402"/>
    </location>
</feature>
<feature type="domain" description="JmjC" evidence="4">
    <location>
        <begin position="132"/>
        <end position="291"/>
    </location>
</feature>
<dbReference type="Gene3D" id="2.60.120.650">
    <property type="entry name" value="Cupin"/>
    <property type="match status" value="1"/>
</dbReference>
<reference evidence="5 6" key="1">
    <citation type="journal article" date="2017" name="PLoS Biol.">
        <title>The sea cucumber genome provides insights into morphological evolution and visceral regeneration.</title>
        <authorList>
            <person name="Zhang X."/>
            <person name="Sun L."/>
            <person name="Yuan J."/>
            <person name="Sun Y."/>
            <person name="Gao Y."/>
            <person name="Zhang L."/>
            <person name="Li S."/>
            <person name="Dai H."/>
            <person name="Hamel J.F."/>
            <person name="Liu C."/>
            <person name="Yu Y."/>
            <person name="Liu S."/>
            <person name="Lin W."/>
            <person name="Guo K."/>
            <person name="Jin S."/>
            <person name="Xu P."/>
            <person name="Storey K.B."/>
            <person name="Huan P."/>
            <person name="Zhang T."/>
            <person name="Zhou Y."/>
            <person name="Zhang J."/>
            <person name="Lin C."/>
            <person name="Li X."/>
            <person name="Xing L."/>
            <person name="Huo D."/>
            <person name="Sun M."/>
            <person name="Wang L."/>
            <person name="Mercier A."/>
            <person name="Li F."/>
            <person name="Yang H."/>
            <person name="Xiang J."/>
        </authorList>
    </citation>
    <scope>NUCLEOTIDE SEQUENCE [LARGE SCALE GENOMIC DNA]</scope>
    <source>
        <strain evidence="5">Shaxun</strain>
        <tissue evidence="5">Muscle</tissue>
    </source>
</reference>
<evidence type="ECO:0000259" key="3">
    <source>
        <dbReference type="PROSITE" id="PS50222"/>
    </source>
</evidence>
<dbReference type="InterPro" id="IPR018247">
    <property type="entry name" value="EF_Hand_1_Ca_BS"/>
</dbReference>
<dbReference type="PROSITE" id="PS50222">
    <property type="entry name" value="EF_HAND_2"/>
    <property type="match status" value="1"/>
</dbReference>
<evidence type="ECO:0008006" key="7">
    <source>
        <dbReference type="Google" id="ProtNLM"/>
    </source>
</evidence>
<dbReference type="InterPro" id="IPR041667">
    <property type="entry name" value="Cupin_8"/>
</dbReference>
<dbReference type="InterPro" id="IPR011992">
    <property type="entry name" value="EF-hand-dom_pair"/>
</dbReference>
<comment type="caution">
    <text evidence="5">The sequence shown here is derived from an EMBL/GenBank/DDBJ whole genome shotgun (WGS) entry which is preliminary data.</text>
</comment>
<sequence>MMLNRSEYVTIGKYILCNLLVLILPGSIGHKVGVDNPGHMLPLGSHRPPESPGVDILPSAPHPQQFYQNYVRGSRPFLIKGHAKDMPAFKLWNDNYLKSKYGHLSVDVEQGKKENRSKSLWTMPLKEFLNQYNDSDIYMVNSLPKEMMGDVWIIKSLLCGGFLDNLMDAVSWFSSGGTKSVFHFDALDNINCLIDGTKQLFLVPKSYAEDLEFNIAGSFSNVDVDHVDMVKFPQFADLPWYSVSMVAGDCLYIPYRWAHQVRSAGRNLAINIWFAHQHTFDDEDCERKGELPEFAPLSDFEVTEAYDAQMRGELLHFVDMRGGVLKESDIPVGVDFFGAGEEELKAVFNFMDIDRDGMVTKEEIQDIDREAFKEILEALEDADATEWQGEEEGGGGGGGGGK</sequence>
<evidence type="ECO:0000259" key="4">
    <source>
        <dbReference type="PROSITE" id="PS51184"/>
    </source>
</evidence>
<feature type="compositionally biased region" description="Acidic residues" evidence="2">
    <location>
        <begin position="380"/>
        <end position="393"/>
    </location>
</feature>
<dbReference type="OrthoDB" id="415358at2759"/>
<dbReference type="Pfam" id="PF13621">
    <property type="entry name" value="Cupin_8"/>
    <property type="match status" value="1"/>
</dbReference>
<dbReference type="AlphaFoldDB" id="A0A2G8LM34"/>
<dbReference type="PROSITE" id="PS00018">
    <property type="entry name" value="EF_HAND_1"/>
    <property type="match status" value="1"/>
</dbReference>
<dbReference type="SUPFAM" id="SSF51197">
    <property type="entry name" value="Clavaminate synthase-like"/>
    <property type="match status" value="1"/>
</dbReference>
<name>A0A2G8LM34_STIJA</name>
<dbReference type="PROSITE" id="PS51184">
    <property type="entry name" value="JMJC"/>
    <property type="match status" value="1"/>
</dbReference>
<organism evidence="5 6">
    <name type="scientific">Stichopus japonicus</name>
    <name type="common">Sea cucumber</name>
    <dbReference type="NCBI Taxonomy" id="307972"/>
    <lineage>
        <taxon>Eukaryota</taxon>
        <taxon>Metazoa</taxon>
        <taxon>Echinodermata</taxon>
        <taxon>Eleutherozoa</taxon>
        <taxon>Echinozoa</taxon>
        <taxon>Holothuroidea</taxon>
        <taxon>Aspidochirotacea</taxon>
        <taxon>Aspidochirotida</taxon>
        <taxon>Stichopodidae</taxon>
        <taxon>Apostichopus</taxon>
    </lineage>
</organism>
<dbReference type="Proteomes" id="UP000230750">
    <property type="component" value="Unassembled WGS sequence"/>
</dbReference>